<dbReference type="Gene3D" id="3.40.50.300">
    <property type="entry name" value="P-loop containing nucleotide triphosphate hydrolases"/>
    <property type="match status" value="2"/>
</dbReference>
<dbReference type="Pfam" id="PF21671">
    <property type="entry name" value="CPL1-like"/>
    <property type="match status" value="1"/>
</dbReference>
<evidence type="ECO:0000256" key="4">
    <source>
        <dbReference type="ARBA" id="ARBA00022840"/>
    </source>
</evidence>
<feature type="domain" description="ABC transporter" evidence="7">
    <location>
        <begin position="784"/>
        <end position="1012"/>
    </location>
</feature>
<name>A0A5C3QTF9_9AGAR</name>
<dbReference type="InterPro" id="IPR003439">
    <property type="entry name" value="ABC_transporter-like_ATP-bd"/>
</dbReference>
<keyword evidence="2" id="KW-0677">Repeat</keyword>
<dbReference type="PANTHER" id="PTHR19229:SF36">
    <property type="entry name" value="ATP-BINDING CASSETTE SUB-FAMILY A MEMBER 2"/>
    <property type="match status" value="1"/>
</dbReference>
<keyword evidence="9" id="KW-1185">Reference proteome</keyword>
<feature type="transmembrane region" description="Helical" evidence="5">
    <location>
        <begin position="611"/>
        <end position="635"/>
    </location>
</feature>
<feature type="transmembrane region" description="Helical" evidence="5">
    <location>
        <begin position="725"/>
        <end position="749"/>
    </location>
</feature>
<evidence type="ECO:0000256" key="2">
    <source>
        <dbReference type="ARBA" id="ARBA00022737"/>
    </source>
</evidence>
<dbReference type="EMBL" id="ML178817">
    <property type="protein sequence ID" value="TFL05303.1"/>
    <property type="molecule type" value="Genomic_DNA"/>
</dbReference>
<sequence>MRFFVALTVASTALANIISPLLARTGSSTSDVCADVTFDLKIPLLGKDFNCGKISACICKSQLDDFCKSNPVVLIAAGLIGKAKVVQIIENLIDKNKPQKCTYPPHSVPICKKGNPCYFDCKDGYVPDSPSKPTKCVCKAPNKECNGKCGKYQACPSGKPKRELLPRDTSCTRGLTACGVLGGKRNAFECVDTLSDLESCGGCVVPLTVHSKASGADCSAITGVSDVSCVNSQCVVHRCRSGYTVSDDRTTCQYKEDQDPILLAAEYGSQARLMDLTYSYKPLLYTQLAVSNITHEYLCIPVRDCQDSDSILLVLLLKSLGHSPHITELTRGRRSVVSPSTFLFAKSKCIPSTTHTTAVRPFEEFQRSPMFVSYHISDITVREVLLQVHLSYCCTRSRQPSHGARGTRMMIDDVLAASPAVVVPILCTPQSIKEPRIDAVRVRLRSFTSRSSTQGCRSLSSSYEVCRTQQFNQESSPMDAHERKRKHKKSAARLWLDVPQRKQRFWRQTGALIRKNWSVILRHPVVNVCRCILFPVGYAVILALMPEIAFGTSPDERRHQLVKVIPDILRIAYAIAYIMILHHLPGAVASERADLTKEHMKAMGAMDSARLVAWHISLSLAHLPPWIVMAILWRFRLFQFTNVGLVLLVHVLKSAYLPGIVTVSLAIGFNVISLVAIKEPTNAIAFVFSLVFPAASYLFSIRVIAASDSAGIAAPIATNVGGGQLALLSPLLASAKANVFLWFILALWLEKYLSTVKDPGSGSASFLRTSKATTNGSIPPHLALSVANLHKTFTSGVLKKQSTEVIGDLSLQVPKNGIFVLLGSNGAGKSTFLSILANLVARSSGTVLFPNGSDRMPPGGLGIVPQKNVWHAIKSTRNNGASDTEDLVQLLKDADLEKKVHSPAGTISGGQKRKLQLAIGLVGGSQLILVDECTSGVVPLSRRAIWGTLTSFKDDRTILLTTHGVTDAQFLDEADLLADNIAVIGAPGRLIAQGTPVSLKRAYGEGYSLLVRLHEPSKTSADALLRRLRDSAPQVTILENDLTAPTLTYRLGTENNAVVKRVLRLVRSRQLPSDSTSSPSSIESYDVVGPSLEDVFLKLMAEQPLDRRISRLSVHEEQEPSSLSRGYGSAEIDELPTLKLSDGKQTSFITQTYIIFYKRCLIAKTAWHTPALMLGMGSGGKKKDFLRQSCFDSDAFPEDYDPGVGSPPGYGLLWLIAFAAIMSLVSAFPALHLLFDMIVPVVASTLLVSIAATTGEFIGLGTFWVILILFWISTNLFAYMACLVTATPIVAFSAVAFVQLQIWSLNAQYSADNGGVSFLGRLGRNDGRSRWYLFGLGPKPTNGAEGDQAEGREWHQMTAVSDVENEAARETKPGVDILRVQGISKSFKGWKREEHKVVDDLSLDIDRGTIFALLNPNGAGKTTTFNIIHMCSVSSDVLLNPSNNSLGGDLSPDKGNVLITGTSIVSEPMQARTKLGVCPQNNPLDGVLTVREHLQLYGRLKGLSSELETLQASKLSGGNQRKLTLAMAVIGNPSLILIDEFSTGVDAKMSRDLWVIVRNIARGKAVVIATHSMKEAAALASEVGIFSRRTLDSAEIAIIATGTPYSLTSRYAQYQVHFACRNKADTVQVTEFMAVHIPGSSPADDVATRFTVPLQPAQLEGDAAPHGLTLPGLFKALVEAFPQDSGMEWTVEQPSLETLFLRVIRENDVQELEENRRNAV</sequence>
<keyword evidence="3" id="KW-0547">Nucleotide-binding</keyword>
<protein>
    <recommendedName>
        <fullName evidence="7">ABC transporter domain-containing protein</fullName>
    </recommendedName>
</protein>
<organism evidence="8 9">
    <name type="scientific">Pterulicium gracile</name>
    <dbReference type="NCBI Taxonomy" id="1884261"/>
    <lineage>
        <taxon>Eukaryota</taxon>
        <taxon>Fungi</taxon>
        <taxon>Dikarya</taxon>
        <taxon>Basidiomycota</taxon>
        <taxon>Agaricomycotina</taxon>
        <taxon>Agaricomycetes</taxon>
        <taxon>Agaricomycetidae</taxon>
        <taxon>Agaricales</taxon>
        <taxon>Pleurotineae</taxon>
        <taxon>Pterulaceae</taxon>
        <taxon>Pterulicium</taxon>
    </lineage>
</organism>
<keyword evidence="5" id="KW-0472">Membrane</keyword>
<feature type="transmembrane region" description="Helical" evidence="5">
    <location>
        <begin position="683"/>
        <end position="705"/>
    </location>
</feature>
<dbReference type="OrthoDB" id="8061355at2759"/>
<evidence type="ECO:0000256" key="1">
    <source>
        <dbReference type="ARBA" id="ARBA00022448"/>
    </source>
</evidence>
<dbReference type="GO" id="GO:0140359">
    <property type="term" value="F:ABC-type transporter activity"/>
    <property type="evidence" value="ECO:0007669"/>
    <property type="project" value="InterPro"/>
</dbReference>
<keyword evidence="5" id="KW-1133">Transmembrane helix</keyword>
<proteinExistence type="predicted"/>
<dbReference type="Pfam" id="PF00005">
    <property type="entry name" value="ABC_tran"/>
    <property type="match status" value="2"/>
</dbReference>
<dbReference type="GO" id="GO:0005319">
    <property type="term" value="F:lipid transporter activity"/>
    <property type="evidence" value="ECO:0007669"/>
    <property type="project" value="TreeGrafter"/>
</dbReference>
<evidence type="ECO:0000259" key="7">
    <source>
        <dbReference type="PROSITE" id="PS50893"/>
    </source>
</evidence>
<dbReference type="Proteomes" id="UP000305067">
    <property type="component" value="Unassembled WGS sequence"/>
</dbReference>
<evidence type="ECO:0000256" key="5">
    <source>
        <dbReference type="SAM" id="Phobius"/>
    </source>
</evidence>
<evidence type="ECO:0000256" key="3">
    <source>
        <dbReference type="ARBA" id="ARBA00022741"/>
    </source>
</evidence>
<feature type="chain" id="PRO_5022800958" description="ABC transporter domain-containing protein" evidence="6">
    <location>
        <begin position="24"/>
        <end position="1720"/>
    </location>
</feature>
<evidence type="ECO:0000256" key="6">
    <source>
        <dbReference type="SAM" id="SignalP"/>
    </source>
</evidence>
<feature type="transmembrane region" description="Helical" evidence="5">
    <location>
        <begin position="571"/>
        <end position="591"/>
    </location>
</feature>
<feature type="signal peptide" evidence="6">
    <location>
        <begin position="1"/>
        <end position="23"/>
    </location>
</feature>
<accession>A0A5C3QTF9</accession>
<reference evidence="8 9" key="1">
    <citation type="journal article" date="2019" name="Nat. Ecol. Evol.">
        <title>Megaphylogeny resolves global patterns of mushroom evolution.</title>
        <authorList>
            <person name="Varga T."/>
            <person name="Krizsan K."/>
            <person name="Foldi C."/>
            <person name="Dima B."/>
            <person name="Sanchez-Garcia M."/>
            <person name="Sanchez-Ramirez S."/>
            <person name="Szollosi G.J."/>
            <person name="Szarkandi J.G."/>
            <person name="Papp V."/>
            <person name="Albert L."/>
            <person name="Andreopoulos W."/>
            <person name="Angelini C."/>
            <person name="Antonin V."/>
            <person name="Barry K.W."/>
            <person name="Bougher N.L."/>
            <person name="Buchanan P."/>
            <person name="Buyck B."/>
            <person name="Bense V."/>
            <person name="Catcheside P."/>
            <person name="Chovatia M."/>
            <person name="Cooper J."/>
            <person name="Damon W."/>
            <person name="Desjardin D."/>
            <person name="Finy P."/>
            <person name="Geml J."/>
            <person name="Haridas S."/>
            <person name="Hughes K."/>
            <person name="Justo A."/>
            <person name="Karasinski D."/>
            <person name="Kautmanova I."/>
            <person name="Kiss B."/>
            <person name="Kocsube S."/>
            <person name="Kotiranta H."/>
            <person name="LaButti K.M."/>
            <person name="Lechner B.E."/>
            <person name="Liimatainen K."/>
            <person name="Lipzen A."/>
            <person name="Lukacs Z."/>
            <person name="Mihaltcheva S."/>
            <person name="Morgado L.N."/>
            <person name="Niskanen T."/>
            <person name="Noordeloos M.E."/>
            <person name="Ohm R.A."/>
            <person name="Ortiz-Santana B."/>
            <person name="Ovrebo C."/>
            <person name="Racz N."/>
            <person name="Riley R."/>
            <person name="Savchenko A."/>
            <person name="Shiryaev A."/>
            <person name="Soop K."/>
            <person name="Spirin V."/>
            <person name="Szebenyi C."/>
            <person name="Tomsovsky M."/>
            <person name="Tulloss R.E."/>
            <person name="Uehling J."/>
            <person name="Grigoriev I.V."/>
            <person name="Vagvolgyi C."/>
            <person name="Papp T."/>
            <person name="Martin F.M."/>
            <person name="Miettinen O."/>
            <person name="Hibbett D.S."/>
            <person name="Nagy L.G."/>
        </authorList>
    </citation>
    <scope>NUCLEOTIDE SEQUENCE [LARGE SCALE GENOMIC DNA]</scope>
    <source>
        <strain evidence="8 9">CBS 309.79</strain>
    </source>
</reference>
<dbReference type="InterPro" id="IPR003593">
    <property type="entry name" value="AAA+_ATPase"/>
</dbReference>
<keyword evidence="1" id="KW-0813">Transport</keyword>
<dbReference type="GO" id="GO:0005524">
    <property type="term" value="F:ATP binding"/>
    <property type="evidence" value="ECO:0007669"/>
    <property type="project" value="UniProtKB-KW"/>
</dbReference>
<feature type="transmembrane region" description="Helical" evidence="5">
    <location>
        <begin position="1212"/>
        <end position="1234"/>
    </location>
</feature>
<dbReference type="PANTHER" id="PTHR19229">
    <property type="entry name" value="ATP-BINDING CASSETTE TRANSPORTER SUBFAMILY A ABCA"/>
    <property type="match status" value="1"/>
</dbReference>
<dbReference type="PROSITE" id="PS50893">
    <property type="entry name" value="ABC_TRANSPORTER_2"/>
    <property type="match status" value="2"/>
</dbReference>
<feature type="transmembrane region" description="Helical" evidence="5">
    <location>
        <begin position="1278"/>
        <end position="1298"/>
    </location>
</feature>
<dbReference type="SMART" id="SM00382">
    <property type="entry name" value="AAA"/>
    <property type="match status" value="2"/>
</dbReference>
<dbReference type="STRING" id="1884261.A0A5C3QTF9"/>
<feature type="transmembrane region" description="Helical" evidence="5">
    <location>
        <begin position="1246"/>
        <end position="1272"/>
    </location>
</feature>
<keyword evidence="4" id="KW-0067">ATP-binding</keyword>
<dbReference type="InterPro" id="IPR017871">
    <property type="entry name" value="ABC_transporter-like_CS"/>
</dbReference>
<feature type="transmembrane region" description="Helical" evidence="5">
    <location>
        <begin position="655"/>
        <end position="677"/>
    </location>
</feature>
<keyword evidence="6" id="KW-0732">Signal</keyword>
<dbReference type="GO" id="GO:0016887">
    <property type="term" value="F:ATP hydrolysis activity"/>
    <property type="evidence" value="ECO:0007669"/>
    <property type="project" value="InterPro"/>
</dbReference>
<feature type="domain" description="ABC transporter" evidence="7">
    <location>
        <begin position="1378"/>
        <end position="1613"/>
    </location>
</feature>
<dbReference type="CDD" id="cd03263">
    <property type="entry name" value="ABC_subfamily_A"/>
    <property type="match status" value="1"/>
</dbReference>
<keyword evidence="5" id="KW-0812">Transmembrane</keyword>
<evidence type="ECO:0000313" key="8">
    <source>
        <dbReference type="EMBL" id="TFL05303.1"/>
    </source>
</evidence>
<dbReference type="PROSITE" id="PS00211">
    <property type="entry name" value="ABC_TRANSPORTER_1"/>
    <property type="match status" value="2"/>
</dbReference>
<dbReference type="InterPro" id="IPR048661">
    <property type="entry name" value="CPL1-like"/>
</dbReference>
<gene>
    <name evidence="8" type="ORF">BDV98DRAFT_580400</name>
</gene>
<dbReference type="InterPro" id="IPR027417">
    <property type="entry name" value="P-loop_NTPase"/>
</dbReference>
<evidence type="ECO:0000313" key="9">
    <source>
        <dbReference type="Proteomes" id="UP000305067"/>
    </source>
</evidence>
<dbReference type="SUPFAM" id="SSF52540">
    <property type="entry name" value="P-loop containing nucleoside triphosphate hydrolases"/>
    <property type="match status" value="2"/>
</dbReference>
<dbReference type="InterPro" id="IPR026082">
    <property type="entry name" value="ABCA"/>
</dbReference>
<dbReference type="GO" id="GO:0016020">
    <property type="term" value="C:membrane"/>
    <property type="evidence" value="ECO:0007669"/>
    <property type="project" value="InterPro"/>
</dbReference>